<evidence type="ECO:0000259" key="2">
    <source>
        <dbReference type="PROSITE" id="PS51670"/>
    </source>
</evidence>
<evidence type="ECO:0000256" key="1">
    <source>
        <dbReference type="PROSITE-ProRule" id="PRU01005"/>
    </source>
</evidence>
<dbReference type="InterPro" id="IPR003582">
    <property type="entry name" value="ShKT_dom"/>
</dbReference>
<feature type="domain" description="ShKT" evidence="2">
    <location>
        <begin position="30"/>
        <end position="67"/>
    </location>
</feature>
<dbReference type="SMART" id="SM00254">
    <property type="entry name" value="ShKT"/>
    <property type="match status" value="1"/>
</dbReference>
<proteinExistence type="predicted"/>
<dbReference type="Pfam" id="PF01549">
    <property type="entry name" value="ShK"/>
    <property type="match status" value="1"/>
</dbReference>
<reference evidence="3 4" key="1">
    <citation type="journal article" date="2021" name="Elife">
        <title>Chloroplast acquisition without the gene transfer in kleptoplastic sea slugs, Plakobranchus ocellatus.</title>
        <authorList>
            <person name="Maeda T."/>
            <person name="Takahashi S."/>
            <person name="Yoshida T."/>
            <person name="Shimamura S."/>
            <person name="Takaki Y."/>
            <person name="Nagai Y."/>
            <person name="Toyoda A."/>
            <person name="Suzuki Y."/>
            <person name="Arimoto A."/>
            <person name="Ishii H."/>
            <person name="Satoh N."/>
            <person name="Nishiyama T."/>
            <person name="Hasebe M."/>
            <person name="Maruyama T."/>
            <person name="Minagawa J."/>
            <person name="Obokata J."/>
            <person name="Shigenobu S."/>
        </authorList>
    </citation>
    <scope>NUCLEOTIDE SEQUENCE [LARGE SCALE GENOMIC DNA]</scope>
</reference>
<organism evidence="3 4">
    <name type="scientific">Elysia marginata</name>
    <dbReference type="NCBI Taxonomy" id="1093978"/>
    <lineage>
        <taxon>Eukaryota</taxon>
        <taxon>Metazoa</taxon>
        <taxon>Spiralia</taxon>
        <taxon>Lophotrochozoa</taxon>
        <taxon>Mollusca</taxon>
        <taxon>Gastropoda</taxon>
        <taxon>Heterobranchia</taxon>
        <taxon>Euthyneura</taxon>
        <taxon>Panpulmonata</taxon>
        <taxon>Sacoglossa</taxon>
        <taxon>Placobranchoidea</taxon>
        <taxon>Plakobranchidae</taxon>
        <taxon>Elysia</taxon>
    </lineage>
</organism>
<dbReference type="Proteomes" id="UP000762676">
    <property type="component" value="Unassembled WGS sequence"/>
</dbReference>
<protein>
    <recommendedName>
        <fullName evidence="2">ShKT domain-containing protein</fullName>
    </recommendedName>
</protein>
<comment type="caution">
    <text evidence="3">The sequence shown here is derived from an EMBL/GenBank/DDBJ whole genome shotgun (WGS) entry which is preliminary data.</text>
</comment>
<dbReference type="AlphaFoldDB" id="A0AAV4JEP5"/>
<dbReference type="PROSITE" id="PS51670">
    <property type="entry name" value="SHKT"/>
    <property type="match status" value="1"/>
</dbReference>
<dbReference type="EMBL" id="BMAT01013775">
    <property type="protein sequence ID" value="GFS19912.1"/>
    <property type="molecule type" value="Genomic_DNA"/>
</dbReference>
<evidence type="ECO:0000313" key="4">
    <source>
        <dbReference type="Proteomes" id="UP000762676"/>
    </source>
</evidence>
<evidence type="ECO:0000313" key="3">
    <source>
        <dbReference type="EMBL" id="GFS19912.1"/>
    </source>
</evidence>
<gene>
    <name evidence="3" type="ORF">ElyMa_006885100</name>
</gene>
<dbReference type="Gene3D" id="1.10.10.1940">
    <property type="match status" value="1"/>
</dbReference>
<name>A0AAV4JEP5_9GAST</name>
<sequence>MISTSLCLYGRTCLDAANIFLEEAATSNVCKDRPSHMRSCQLWAKRGFCRSNSSVKNVYCRQSCGTCDQTPGATGGQDARTPFFMQVSHPRCNLNAGAWHPSWRASRSQRGLWT</sequence>
<keyword evidence="4" id="KW-1185">Reference proteome</keyword>
<comment type="caution">
    <text evidence="1">Lacks conserved residue(s) required for the propagation of feature annotation.</text>
</comment>
<accession>A0AAV4JEP5</accession>